<evidence type="ECO:0000313" key="2">
    <source>
        <dbReference type="Proteomes" id="UP000552038"/>
    </source>
</evidence>
<protein>
    <submittedName>
        <fullName evidence="1">Uncharacterized protein</fullName>
    </submittedName>
</protein>
<sequence>MYVNPRFEELLKNVFDQKPGLNNEREYIKAHDSKSSGAWNELFDYSKDNERWGLLLCRFKEEVGSRRRIILENSPYNTGNLNEILEWKSGSLRSLLTKVGNPTIIRKNTELAEYAILHRVTYEIVTDKKVIPVWNNSSFSQLVEKYINEDELLSIVLNKNENKNAWVKGKILQAHGTYNMYLRIEKKKNGLLIIDLNNTEIYLVEYLTQLLKKTNTNWSCFTYPTIDPYRNIKVFINTHNGDDLKSLVESDFRWITMEKIRRL</sequence>
<comment type="caution">
    <text evidence="1">The sequence shown here is derived from an EMBL/GenBank/DDBJ whole genome shotgun (WGS) entry which is preliminary data.</text>
</comment>
<accession>A0AAP7DKZ7</accession>
<dbReference type="Proteomes" id="UP000552038">
    <property type="component" value="Unassembled WGS sequence"/>
</dbReference>
<dbReference type="AlphaFoldDB" id="A0AAP7DKZ7"/>
<reference evidence="1 2" key="1">
    <citation type="submission" date="2020-05" db="EMBL/GenBank/DDBJ databases">
        <title>Whole genome sequencing and identification of novel metabolites from Paenibacillus alvei strain JR949.</title>
        <authorList>
            <person name="Rajendhran J."/>
            <person name="Sree Pranav P."/>
            <person name="Mahalakshmi B."/>
            <person name="Karthikeyan R."/>
        </authorList>
    </citation>
    <scope>NUCLEOTIDE SEQUENCE [LARGE SCALE GENOMIC DNA]</scope>
    <source>
        <strain evidence="1 2">JR949</strain>
    </source>
</reference>
<gene>
    <name evidence="1" type="ORF">HMI46_21525</name>
</gene>
<organism evidence="1 2">
    <name type="scientific">Paenibacillus alvei</name>
    <name type="common">Bacillus alvei</name>
    <dbReference type="NCBI Taxonomy" id="44250"/>
    <lineage>
        <taxon>Bacteria</taxon>
        <taxon>Bacillati</taxon>
        <taxon>Bacillota</taxon>
        <taxon>Bacilli</taxon>
        <taxon>Bacillales</taxon>
        <taxon>Paenibacillaceae</taxon>
        <taxon>Paenibacillus</taxon>
    </lineage>
</organism>
<dbReference type="RefSeq" id="WP_171418736.1">
    <property type="nucleotide sequence ID" value="NZ_JABFOR010000037.1"/>
</dbReference>
<proteinExistence type="predicted"/>
<name>A0AAP7DKZ7_PAEAL</name>
<dbReference type="EMBL" id="JABFOR010000037">
    <property type="protein sequence ID" value="NOJ73119.1"/>
    <property type="molecule type" value="Genomic_DNA"/>
</dbReference>
<evidence type="ECO:0000313" key="1">
    <source>
        <dbReference type="EMBL" id="NOJ73119.1"/>
    </source>
</evidence>